<dbReference type="AlphaFoldDB" id="A0A3M0FX45"/>
<sequence>MGLASIGNDDTNFAFGTDQAVLEIENGELFLLVDAALAGDSTLSRFSYQVVLTVLQSKAAVTGTITWPTNWFRPVSGESAALAGVFQIVLNRRSEIPLQGPLGGVREVLEPLRAGEISGLTVGTETCQARYRILRPPLVTPLKVTVTTEALHGPGSIAIVPIVPDLDRVFVTLENPGKDGIDFYAKWYKEPA</sequence>
<proteinExistence type="predicted"/>
<protein>
    <submittedName>
        <fullName evidence="1">Uncharacterized protein</fullName>
    </submittedName>
</protein>
<accession>A0A3M0FX45</accession>
<organism evidence="1 2">
    <name type="scientific">Tessaracoccus antarcticus</name>
    <dbReference type="NCBI Taxonomy" id="2479848"/>
    <lineage>
        <taxon>Bacteria</taxon>
        <taxon>Bacillati</taxon>
        <taxon>Actinomycetota</taxon>
        <taxon>Actinomycetes</taxon>
        <taxon>Propionibacteriales</taxon>
        <taxon>Propionibacteriaceae</taxon>
        <taxon>Tessaracoccus</taxon>
    </lineage>
</organism>
<gene>
    <name evidence="1" type="ORF">EAX62_16120</name>
</gene>
<keyword evidence="2" id="KW-1185">Reference proteome</keyword>
<evidence type="ECO:0000313" key="2">
    <source>
        <dbReference type="Proteomes" id="UP000275256"/>
    </source>
</evidence>
<evidence type="ECO:0000313" key="1">
    <source>
        <dbReference type="EMBL" id="RMB57261.1"/>
    </source>
</evidence>
<name>A0A3M0FX45_9ACTN</name>
<dbReference type="Proteomes" id="UP000275256">
    <property type="component" value="Unassembled WGS sequence"/>
</dbReference>
<comment type="caution">
    <text evidence="1">The sequence shown here is derived from an EMBL/GenBank/DDBJ whole genome shotgun (WGS) entry which is preliminary data.</text>
</comment>
<reference evidence="1 2" key="1">
    <citation type="submission" date="2018-10" db="EMBL/GenBank/DDBJ databases">
        <title>Tessaracoccus antarcticuss sp. nov., isolated from sediment.</title>
        <authorList>
            <person name="Zhou L.Y."/>
            <person name="Du Z.J."/>
        </authorList>
    </citation>
    <scope>NUCLEOTIDE SEQUENCE [LARGE SCALE GENOMIC DNA]</scope>
    <source>
        <strain evidence="1 2">JDX10</strain>
    </source>
</reference>
<dbReference type="EMBL" id="REFW01000007">
    <property type="protein sequence ID" value="RMB57261.1"/>
    <property type="molecule type" value="Genomic_DNA"/>
</dbReference>